<dbReference type="GO" id="GO:0008168">
    <property type="term" value="F:methyltransferase activity"/>
    <property type="evidence" value="ECO:0007669"/>
    <property type="project" value="InterPro"/>
</dbReference>
<dbReference type="InterPro" id="IPR035996">
    <property type="entry name" value="4pyrrol_Methylase_sf"/>
</dbReference>
<evidence type="ECO:0000313" key="3">
    <source>
        <dbReference type="Proteomes" id="UP000440224"/>
    </source>
</evidence>
<dbReference type="Proteomes" id="UP000440224">
    <property type="component" value="Unassembled WGS sequence"/>
</dbReference>
<accession>A0A6N7PPZ1</accession>
<dbReference type="EMBL" id="WJIE01000005">
    <property type="protein sequence ID" value="MRG94009.1"/>
    <property type="molecule type" value="Genomic_DNA"/>
</dbReference>
<dbReference type="InterPro" id="IPR000878">
    <property type="entry name" value="4pyrrol_Mease"/>
</dbReference>
<dbReference type="AlphaFoldDB" id="A0A6N7PPZ1"/>
<evidence type="ECO:0000259" key="1">
    <source>
        <dbReference type="Pfam" id="PF00590"/>
    </source>
</evidence>
<name>A0A6N7PPZ1_9BACT</name>
<dbReference type="CDD" id="cd19916">
    <property type="entry name" value="OphMA_like"/>
    <property type="match status" value="1"/>
</dbReference>
<proteinExistence type="predicted"/>
<dbReference type="Gene3D" id="3.40.1010.10">
    <property type="entry name" value="Cobalt-precorrin-4 Transmethylase, Domain 1"/>
    <property type="match status" value="1"/>
</dbReference>
<dbReference type="Pfam" id="PF00590">
    <property type="entry name" value="TP_methylase"/>
    <property type="match status" value="1"/>
</dbReference>
<gene>
    <name evidence="2" type="ORF">GF068_19105</name>
</gene>
<protein>
    <recommendedName>
        <fullName evidence="1">Tetrapyrrole methylase domain-containing protein</fullName>
    </recommendedName>
</protein>
<evidence type="ECO:0000313" key="2">
    <source>
        <dbReference type="EMBL" id="MRG94009.1"/>
    </source>
</evidence>
<dbReference type="SUPFAM" id="SSF53790">
    <property type="entry name" value="Tetrapyrrole methylase"/>
    <property type="match status" value="1"/>
</dbReference>
<sequence length="289" mass="32251">MRRRYPASRTGRRVLIFARRSTLEKTKGSLVIVGSGINTTCHLTQEAIARIKSAEKVLYVVGDPIGKNVISRLNPEAESMASFYEPGKPRMTTYEQMIARMVECVVAGLRTCAVFYGHPGVFAYPTHEAIRRLRGQGYQARMLPGISAEDCLFADLGVDPAQHGCQSYEATQLALYRYKLDPTVALVVWQPGAFAQHTYSAEEYDLSRLPELLAYLSEFYPLEHEVCVYEASIFPECEPRADWIPLRRLVEVPLTSASTMYVPPVRRAVPDPAALERLGLPVATSPRPA</sequence>
<keyword evidence="3" id="KW-1185">Reference proteome</keyword>
<reference evidence="2 3" key="1">
    <citation type="submission" date="2019-10" db="EMBL/GenBank/DDBJ databases">
        <title>A soil myxobacterium in the family Polyangiaceae.</title>
        <authorList>
            <person name="Li Y."/>
            <person name="Wang J."/>
        </authorList>
    </citation>
    <scope>NUCLEOTIDE SEQUENCE [LARGE SCALE GENOMIC DNA]</scope>
    <source>
        <strain evidence="2 3">DSM 14734</strain>
    </source>
</reference>
<dbReference type="InterPro" id="IPR014777">
    <property type="entry name" value="4pyrrole_Mease_sub1"/>
</dbReference>
<comment type="caution">
    <text evidence="2">The sequence shown here is derived from an EMBL/GenBank/DDBJ whole genome shotgun (WGS) entry which is preliminary data.</text>
</comment>
<feature type="domain" description="Tetrapyrrole methylase" evidence="1">
    <location>
        <begin position="30"/>
        <end position="230"/>
    </location>
</feature>
<organism evidence="2 3">
    <name type="scientific">Polyangium spumosum</name>
    <dbReference type="NCBI Taxonomy" id="889282"/>
    <lineage>
        <taxon>Bacteria</taxon>
        <taxon>Pseudomonadati</taxon>
        <taxon>Myxococcota</taxon>
        <taxon>Polyangia</taxon>
        <taxon>Polyangiales</taxon>
        <taxon>Polyangiaceae</taxon>
        <taxon>Polyangium</taxon>
    </lineage>
</organism>